<gene>
    <name evidence="3" type="ORF">HFN_0016</name>
</gene>
<dbReference type="AlphaFoldDB" id="T1CY70"/>
<dbReference type="Proteomes" id="UP000018143">
    <property type="component" value="Unassembled WGS sequence"/>
</dbReference>
<reference evidence="3 4" key="1">
    <citation type="journal article" date="2013" name="Genome Announc.">
        <title>Draft Genome Sequence of Helicobacter fennelliae Strain MRY12-0050, Isolated from a Bacteremia Patient.</title>
        <authorList>
            <person name="Rimbara E."/>
            <person name="Matsui M."/>
            <person name="Mori S."/>
            <person name="Suzuki S."/>
            <person name="Suzuki M."/>
            <person name="Kim H."/>
            <person name="Sekizuka T."/>
            <person name="Kuroda M."/>
            <person name="Shibayama K."/>
        </authorList>
    </citation>
    <scope>NUCLEOTIDE SEQUENCE [LARGE SCALE GENOMIC DNA]</scope>
    <source>
        <strain evidence="3 4">MRY12-0050</strain>
    </source>
</reference>
<comment type="caution">
    <text evidence="3">The sequence shown here is derived from an EMBL/GenBank/DDBJ whole genome shotgun (WGS) entry which is preliminary data.</text>
</comment>
<evidence type="ECO:0000256" key="1">
    <source>
        <dbReference type="ARBA" id="ARBA00022737"/>
    </source>
</evidence>
<dbReference type="SUPFAM" id="SSF49265">
    <property type="entry name" value="Fibronectin type III"/>
    <property type="match status" value="2"/>
</dbReference>
<dbReference type="PANTHER" id="PTHR46708">
    <property type="entry name" value="TENASCIN"/>
    <property type="match status" value="1"/>
</dbReference>
<name>T1CY70_9HELI</name>
<dbReference type="InterPro" id="IPR003961">
    <property type="entry name" value="FN3_dom"/>
</dbReference>
<dbReference type="EMBL" id="BASD01000010">
    <property type="protein sequence ID" value="GAD18885.1"/>
    <property type="molecule type" value="Genomic_DNA"/>
</dbReference>
<protein>
    <submittedName>
        <fullName evidence="3">Putative fibronectin domain-containing lipoprotein</fullName>
    </submittedName>
</protein>
<dbReference type="CDD" id="cd00063">
    <property type="entry name" value="FN3"/>
    <property type="match status" value="2"/>
</dbReference>
<dbReference type="STRING" id="1325130.HFN_0016"/>
<dbReference type="SMART" id="SM00060">
    <property type="entry name" value="FN3"/>
    <property type="match status" value="3"/>
</dbReference>
<feature type="domain" description="Fibronectin type-III" evidence="2">
    <location>
        <begin position="28"/>
        <end position="120"/>
    </location>
</feature>
<keyword evidence="3" id="KW-0449">Lipoprotein</keyword>
<sequence>MLFLGCSNKSVGIGFLNTNDIIDQNLPVIHNIRTLVDVTSVALEWDLMQDIHSVKGFVIYQIQSNKKPKKIATIKNPYSTHYVVNSLLPQTSYSFAIAVLGKDNAISKQSQSVEIKTSFIDPIEQGFASFDKPKSIKLIWSPHPNPSITQYIIQRMNDSGKFLNIATVKNRLMVEFFDTNLSDGKEYSYRIVAQDFDGTKSLPSEVINGKTKNKPQTITSLQASRKYAKKIQLEWGSVAEAKKYEIYYSDTLDGKYNLLGTSDTNSFVDSINQDGVTRFYKVIAIDESGIASDLPKGAVMGETLPPLLVPKIIKSSVQNKHGVIEWEVINNAHVKSYAVYRLTEKTKTPLRFDNTTKTKFVDKDMALSKKYTYWVVAVDENGNESAPSQKIELWLP</sequence>
<keyword evidence="1" id="KW-0677">Repeat</keyword>
<feature type="domain" description="Fibronectin type-III" evidence="2">
    <location>
        <begin position="122"/>
        <end position="214"/>
    </location>
</feature>
<organism evidence="3 4">
    <name type="scientific">Helicobacter fennelliae MRY12-0050</name>
    <dbReference type="NCBI Taxonomy" id="1325130"/>
    <lineage>
        <taxon>Bacteria</taxon>
        <taxon>Pseudomonadati</taxon>
        <taxon>Campylobacterota</taxon>
        <taxon>Epsilonproteobacteria</taxon>
        <taxon>Campylobacterales</taxon>
        <taxon>Helicobacteraceae</taxon>
        <taxon>Helicobacter</taxon>
    </lineage>
</organism>
<evidence type="ECO:0000313" key="3">
    <source>
        <dbReference type="EMBL" id="GAD18885.1"/>
    </source>
</evidence>
<keyword evidence="4" id="KW-1185">Reference proteome</keyword>
<dbReference type="InterPro" id="IPR013783">
    <property type="entry name" value="Ig-like_fold"/>
</dbReference>
<accession>T1CY70</accession>
<dbReference type="Gene3D" id="2.60.40.10">
    <property type="entry name" value="Immunoglobulins"/>
    <property type="match status" value="4"/>
</dbReference>
<evidence type="ECO:0000313" key="4">
    <source>
        <dbReference type="Proteomes" id="UP000018143"/>
    </source>
</evidence>
<dbReference type="InterPro" id="IPR036116">
    <property type="entry name" value="FN3_sf"/>
</dbReference>
<proteinExistence type="predicted"/>
<evidence type="ECO:0000259" key="2">
    <source>
        <dbReference type="PROSITE" id="PS50853"/>
    </source>
</evidence>
<dbReference type="PROSITE" id="PS50853">
    <property type="entry name" value="FN3"/>
    <property type="match status" value="2"/>
</dbReference>
<dbReference type="eggNOG" id="COG4733">
    <property type="taxonomic scope" value="Bacteria"/>
</dbReference>
<dbReference type="InterPro" id="IPR050991">
    <property type="entry name" value="ECM_Regulatory_Proteins"/>
</dbReference>